<dbReference type="PROSITE" id="PS50157">
    <property type="entry name" value="ZINC_FINGER_C2H2_2"/>
    <property type="match status" value="4"/>
</dbReference>
<evidence type="ECO:0000256" key="1">
    <source>
        <dbReference type="ARBA" id="ARBA00022723"/>
    </source>
</evidence>
<dbReference type="SMART" id="SM00355">
    <property type="entry name" value="ZnF_C2H2"/>
    <property type="match status" value="8"/>
</dbReference>
<feature type="compositionally biased region" description="Low complexity" evidence="6">
    <location>
        <begin position="260"/>
        <end position="276"/>
    </location>
</feature>
<keyword evidence="9" id="KW-1185">Reference proteome</keyword>
<dbReference type="GO" id="GO:0008270">
    <property type="term" value="F:zinc ion binding"/>
    <property type="evidence" value="ECO:0007669"/>
    <property type="project" value="UniProtKB-KW"/>
</dbReference>
<dbReference type="GO" id="GO:0045944">
    <property type="term" value="P:positive regulation of transcription by RNA polymerase II"/>
    <property type="evidence" value="ECO:0007669"/>
    <property type="project" value="TreeGrafter"/>
</dbReference>
<feature type="domain" description="C2H2-type" evidence="7">
    <location>
        <begin position="478"/>
        <end position="501"/>
    </location>
</feature>
<dbReference type="AlphaFoldDB" id="A0A3Q4ARF0"/>
<evidence type="ECO:0000256" key="2">
    <source>
        <dbReference type="ARBA" id="ARBA00022737"/>
    </source>
</evidence>
<dbReference type="Ensembl" id="ENSMMOT00000007229.1">
    <property type="protein sequence ID" value="ENSMMOP00000007095.1"/>
    <property type="gene ID" value="ENSMMOG00000005511.1"/>
</dbReference>
<dbReference type="PROSITE" id="PS00028">
    <property type="entry name" value="ZINC_FINGER_C2H2_1"/>
    <property type="match status" value="5"/>
</dbReference>
<dbReference type="GO" id="GO:0005634">
    <property type="term" value="C:nucleus"/>
    <property type="evidence" value="ECO:0007669"/>
    <property type="project" value="TreeGrafter"/>
</dbReference>
<feature type="compositionally biased region" description="Basic and acidic residues" evidence="6">
    <location>
        <begin position="248"/>
        <end position="259"/>
    </location>
</feature>
<dbReference type="STRING" id="94237.ENSMMOP00000007095"/>
<dbReference type="Proteomes" id="UP000261620">
    <property type="component" value="Unplaced"/>
</dbReference>
<evidence type="ECO:0000256" key="3">
    <source>
        <dbReference type="ARBA" id="ARBA00022771"/>
    </source>
</evidence>
<dbReference type="FunFam" id="3.30.160.60:FF:000415">
    <property type="entry name" value="Zinc finger protein 827"/>
    <property type="match status" value="1"/>
</dbReference>
<dbReference type="OMA" id="HTHRSYA"/>
<feature type="region of interest" description="Disordered" evidence="6">
    <location>
        <begin position="167"/>
        <end position="220"/>
    </location>
</feature>
<evidence type="ECO:0000313" key="9">
    <source>
        <dbReference type="Proteomes" id="UP000261620"/>
    </source>
</evidence>
<keyword evidence="4" id="KW-0862">Zinc</keyword>
<dbReference type="InterPro" id="IPR036236">
    <property type="entry name" value="Znf_C2H2_sf"/>
</dbReference>
<keyword evidence="3 5" id="KW-0863">Zinc-finger</keyword>
<organism evidence="8 9">
    <name type="scientific">Mola mola</name>
    <name type="common">Ocean sunfish</name>
    <name type="synonym">Tetraodon mola</name>
    <dbReference type="NCBI Taxonomy" id="94237"/>
    <lineage>
        <taxon>Eukaryota</taxon>
        <taxon>Metazoa</taxon>
        <taxon>Chordata</taxon>
        <taxon>Craniata</taxon>
        <taxon>Vertebrata</taxon>
        <taxon>Euteleostomi</taxon>
        <taxon>Actinopterygii</taxon>
        <taxon>Neopterygii</taxon>
        <taxon>Teleostei</taxon>
        <taxon>Neoteleostei</taxon>
        <taxon>Acanthomorphata</taxon>
        <taxon>Eupercaria</taxon>
        <taxon>Tetraodontiformes</taxon>
        <taxon>Molidae</taxon>
        <taxon>Mola</taxon>
    </lineage>
</organism>
<feature type="domain" description="C2H2-type" evidence="7">
    <location>
        <begin position="675"/>
        <end position="698"/>
    </location>
</feature>
<proteinExistence type="predicted"/>
<evidence type="ECO:0000256" key="6">
    <source>
        <dbReference type="SAM" id="MobiDB-lite"/>
    </source>
</evidence>
<evidence type="ECO:0000256" key="5">
    <source>
        <dbReference type="PROSITE-ProRule" id="PRU00042"/>
    </source>
</evidence>
<dbReference type="SUPFAM" id="SSF57667">
    <property type="entry name" value="beta-beta-alpha zinc fingers"/>
    <property type="match status" value="3"/>
</dbReference>
<feature type="compositionally biased region" description="Low complexity" evidence="6">
    <location>
        <begin position="283"/>
        <end position="296"/>
    </location>
</feature>
<feature type="domain" description="C2H2-type" evidence="7">
    <location>
        <begin position="52"/>
        <end position="79"/>
    </location>
</feature>
<dbReference type="Gene3D" id="3.30.160.60">
    <property type="entry name" value="Classic Zinc Finger"/>
    <property type="match status" value="4"/>
</dbReference>
<keyword evidence="1" id="KW-0479">Metal-binding</keyword>
<dbReference type="FunFam" id="3.30.160.60:FF:000272">
    <property type="entry name" value="Zinc finger protein 827"/>
    <property type="match status" value="1"/>
</dbReference>
<feature type="compositionally biased region" description="Basic and acidic residues" evidence="6">
    <location>
        <begin position="167"/>
        <end position="176"/>
    </location>
</feature>
<dbReference type="InterPro" id="IPR013087">
    <property type="entry name" value="Znf_C2H2_type"/>
</dbReference>
<evidence type="ECO:0000259" key="7">
    <source>
        <dbReference type="PROSITE" id="PS50157"/>
    </source>
</evidence>
<name>A0A3Q4ARF0_MOLML</name>
<dbReference type="InterPro" id="IPR050688">
    <property type="entry name" value="Zinc_finger/UBP_domain"/>
</dbReference>
<sequence>MYGSPKRKKENKNVSSPEDGGKPFQCPVCGLVIKRKSYWKRHMVIHTGLKSHQCPLCPFRCARKDNLKSHMKVHQHQDRGETFQCELCPFTSSRHFSLKLHMRCHQHFPRTDVKVKEELTTDTEGEGSLMGDSGSADLRGPEVSLLHSDTQQQMSPPVEATSNHIHIKEEPQERDLSVLSPFSMCRDRPSSGANSLDLPGVGVGVRSSPSGPTTASLFSPDISTKTATDLLIKLSAANQREALKSPFHLKEEPKVEETLSPRPSSQSQSQVQPSFPATFCQDGSAGPAAATEGTGPLKPREGSPMAKNSLLSQDINLKVASELLIKLSGNSSKTKLMVKVKAEPMEVDPPTAALPPPASHLLAFSTLRASEKSEPMSNLPETLARPQKDLFSQDISVKMASELLFKLSGKSLQPCNFLYYWSCFSPFLDECFRQSPFNSRSKSSSPAEASSSARATFHGKINPRSCVCVYLVAEERKYKCHLCPYAAKCRANLNQHLTIHSVKLVNTDAEQIVSAVTADSAERKNCPYYYSCHVCDFQTELNAQFVSHMSLHVDKEQWMFSLCCSVCDYACMEESDMKNHISTGHTKSTSSSLSALSDSLNSSEGGDLTHGNEELRGLLALTSSAGSQSSSGSHSGSGTEDKPDKGFECVFCNFVCKTRSMYERHLQIHLITRMFECDVCHKFLKTPEQLLEHKKCHTVPSGGLK</sequence>
<evidence type="ECO:0000256" key="4">
    <source>
        <dbReference type="ARBA" id="ARBA00022833"/>
    </source>
</evidence>
<feature type="region of interest" description="Disordered" evidence="6">
    <location>
        <begin position="243"/>
        <end position="306"/>
    </location>
</feature>
<evidence type="ECO:0000313" key="8">
    <source>
        <dbReference type="Ensembl" id="ENSMMOP00000007095.1"/>
    </source>
</evidence>
<feature type="domain" description="C2H2-type" evidence="7">
    <location>
        <begin position="24"/>
        <end position="51"/>
    </location>
</feature>
<protein>
    <recommendedName>
        <fullName evidence="7">C2H2-type domain-containing protein</fullName>
    </recommendedName>
</protein>
<accession>A0A3Q4ARF0</accession>
<dbReference type="PANTHER" id="PTHR24403:SF62">
    <property type="entry name" value="ZINC FINGER PROTEIN 827"/>
    <property type="match status" value="1"/>
</dbReference>
<dbReference type="Pfam" id="PF00096">
    <property type="entry name" value="zf-C2H2"/>
    <property type="match status" value="2"/>
</dbReference>
<dbReference type="PANTHER" id="PTHR24403">
    <property type="entry name" value="ZINC FINGER PROTEIN"/>
    <property type="match status" value="1"/>
</dbReference>
<reference evidence="8" key="2">
    <citation type="submission" date="2025-09" db="UniProtKB">
        <authorList>
            <consortium name="Ensembl"/>
        </authorList>
    </citation>
    <scope>IDENTIFICATION</scope>
</reference>
<keyword evidence="2" id="KW-0677">Repeat</keyword>
<reference evidence="8" key="1">
    <citation type="submission" date="2025-08" db="UniProtKB">
        <authorList>
            <consortium name="Ensembl"/>
        </authorList>
    </citation>
    <scope>IDENTIFICATION</scope>
</reference>